<name>A0A382UGD9_9ZZZZ</name>
<accession>A0A382UGD9</accession>
<dbReference type="SMART" id="SM00363">
    <property type="entry name" value="S4"/>
    <property type="match status" value="1"/>
</dbReference>
<dbReference type="AlphaFoldDB" id="A0A382UGD9"/>
<feature type="domain" description="RNA-binding S4" evidence="1">
    <location>
        <begin position="2"/>
        <end position="65"/>
    </location>
</feature>
<dbReference type="PROSITE" id="PS50889">
    <property type="entry name" value="S4"/>
    <property type="match status" value="1"/>
</dbReference>
<dbReference type="EMBL" id="UINC01143785">
    <property type="protein sequence ID" value="SVD32915.1"/>
    <property type="molecule type" value="Genomic_DNA"/>
</dbReference>
<dbReference type="SUPFAM" id="SSF55174">
    <property type="entry name" value="Alpha-L RNA-binding motif"/>
    <property type="match status" value="1"/>
</dbReference>
<organism evidence="2">
    <name type="scientific">marine metagenome</name>
    <dbReference type="NCBI Taxonomy" id="408172"/>
    <lineage>
        <taxon>unclassified sequences</taxon>
        <taxon>metagenomes</taxon>
        <taxon>ecological metagenomes</taxon>
    </lineage>
</organism>
<dbReference type="Gene3D" id="3.10.290.10">
    <property type="entry name" value="RNA-binding S4 domain"/>
    <property type="match status" value="1"/>
</dbReference>
<protein>
    <recommendedName>
        <fullName evidence="1">RNA-binding S4 domain-containing protein</fullName>
    </recommendedName>
</protein>
<gene>
    <name evidence="2" type="ORF">METZ01_LOCUS385769</name>
</gene>
<evidence type="ECO:0000259" key="1">
    <source>
        <dbReference type="SMART" id="SM00363"/>
    </source>
</evidence>
<reference evidence="2" key="1">
    <citation type="submission" date="2018-05" db="EMBL/GenBank/DDBJ databases">
        <authorList>
            <person name="Lanie J.A."/>
            <person name="Ng W.-L."/>
            <person name="Kazmierczak K.M."/>
            <person name="Andrzejewski T.M."/>
            <person name="Davidsen T.M."/>
            <person name="Wayne K.J."/>
            <person name="Tettelin H."/>
            <person name="Glass J.I."/>
            <person name="Rusch D."/>
            <person name="Podicherti R."/>
            <person name="Tsui H.-C.T."/>
            <person name="Winkler M.E."/>
        </authorList>
    </citation>
    <scope>NUCLEOTIDE SEQUENCE</scope>
</reference>
<dbReference type="InterPro" id="IPR036986">
    <property type="entry name" value="S4_RNA-bd_sf"/>
</dbReference>
<dbReference type="GO" id="GO:0003723">
    <property type="term" value="F:RNA binding"/>
    <property type="evidence" value="ECO:0007669"/>
    <property type="project" value="InterPro"/>
</dbReference>
<dbReference type="Pfam" id="PF01479">
    <property type="entry name" value="S4"/>
    <property type="match status" value="1"/>
</dbReference>
<dbReference type="CDD" id="cd00165">
    <property type="entry name" value="S4"/>
    <property type="match status" value="1"/>
</dbReference>
<evidence type="ECO:0000313" key="2">
    <source>
        <dbReference type="EMBL" id="SVD32915.1"/>
    </source>
</evidence>
<dbReference type="InterPro" id="IPR002942">
    <property type="entry name" value="S4_RNA-bd"/>
</dbReference>
<sequence length="97" mass="11021">MVRIDAFLKNVGLHKSRSQAKRCCDDGRAQIAGVVVRPSQEVRVGDRLRVETETQILELEVLEVPQRPVARARRSECYRLISREAVAEEILSFDDDA</sequence>
<proteinExistence type="predicted"/>